<dbReference type="EMBL" id="LKMD01000103">
    <property type="protein sequence ID" value="PIA95689.1"/>
    <property type="molecule type" value="Genomic_DNA"/>
</dbReference>
<feature type="region of interest" description="Disordered" evidence="1">
    <location>
        <begin position="535"/>
        <end position="556"/>
    </location>
</feature>
<dbReference type="Proteomes" id="UP000230605">
    <property type="component" value="Chromosome 8"/>
</dbReference>
<dbReference type="AlphaFoldDB" id="A0A2G5HT25"/>
<proteinExistence type="predicted"/>
<evidence type="ECO:0000313" key="5">
    <source>
        <dbReference type="Proteomes" id="UP000230605"/>
    </source>
</evidence>
<keyword evidence="6" id="KW-1185">Reference proteome</keyword>
<protein>
    <recommendedName>
        <fullName evidence="2">Linalool dehydratase/isomerase domain-containing protein</fullName>
    </recommendedName>
</protein>
<feature type="compositionally biased region" description="Basic and acidic residues" evidence="1">
    <location>
        <begin position="547"/>
        <end position="556"/>
    </location>
</feature>
<accession>A0A2G5HT25</accession>
<feature type="domain" description="Linalool dehydratase/isomerase" evidence="2">
    <location>
        <begin position="53"/>
        <end position="394"/>
    </location>
</feature>
<evidence type="ECO:0000256" key="1">
    <source>
        <dbReference type="SAM" id="MobiDB-lite"/>
    </source>
</evidence>
<gene>
    <name evidence="3" type="ORF">CB0940_10488</name>
    <name evidence="4" type="ORF">RHO25_011867</name>
</gene>
<dbReference type="OrthoDB" id="9979195at2759"/>
<evidence type="ECO:0000313" key="4">
    <source>
        <dbReference type="EMBL" id="WPB07206.1"/>
    </source>
</evidence>
<evidence type="ECO:0000259" key="2">
    <source>
        <dbReference type="Pfam" id="PF18566"/>
    </source>
</evidence>
<reference evidence="4 6" key="2">
    <citation type="submission" date="2023-09" db="EMBL/GenBank/DDBJ databases">
        <title>Complete-Gapless Cercospora beticola genome.</title>
        <authorList>
            <person name="Wyatt N.A."/>
            <person name="Spanner R.E."/>
            <person name="Bolton M.D."/>
        </authorList>
    </citation>
    <scope>NUCLEOTIDE SEQUENCE [LARGE SCALE GENOMIC DNA]</scope>
    <source>
        <strain evidence="4">Cb09-40</strain>
    </source>
</reference>
<evidence type="ECO:0000313" key="3">
    <source>
        <dbReference type="EMBL" id="PIA95689.1"/>
    </source>
</evidence>
<organism evidence="3 5">
    <name type="scientific">Cercospora beticola</name>
    <name type="common">Sugarbeet leaf spot fungus</name>
    <dbReference type="NCBI Taxonomy" id="122368"/>
    <lineage>
        <taxon>Eukaryota</taxon>
        <taxon>Fungi</taxon>
        <taxon>Dikarya</taxon>
        <taxon>Ascomycota</taxon>
        <taxon>Pezizomycotina</taxon>
        <taxon>Dothideomycetes</taxon>
        <taxon>Dothideomycetidae</taxon>
        <taxon>Mycosphaerellales</taxon>
        <taxon>Mycosphaerellaceae</taxon>
        <taxon>Cercospora</taxon>
    </lineage>
</organism>
<name>A0A2G5HT25_CERBT</name>
<dbReference type="Proteomes" id="UP001302367">
    <property type="component" value="Chromosome 8"/>
</dbReference>
<dbReference type="EMBL" id="CP134191">
    <property type="protein sequence ID" value="WPB07206.1"/>
    <property type="molecule type" value="Genomic_DNA"/>
</dbReference>
<evidence type="ECO:0000313" key="6">
    <source>
        <dbReference type="Proteomes" id="UP001302367"/>
    </source>
</evidence>
<reference evidence="3 5" key="1">
    <citation type="submission" date="2015-10" db="EMBL/GenBank/DDBJ databases">
        <title>The cercosporin biosynthetic gene cluster was horizontally transferred to several fungal lineages and shown to be expanded in Cercospora beticola based on microsynteny with recipient genomes.</title>
        <authorList>
            <person name="De Jonge R."/>
            <person name="Ebert M.K."/>
            <person name="Suttle J.C."/>
            <person name="Jurick Ii W.M."/>
            <person name="Secor G.A."/>
            <person name="Thomma B.P."/>
            <person name="Van De Peer Y."/>
            <person name="Bolton M.D."/>
        </authorList>
    </citation>
    <scope>NUCLEOTIDE SEQUENCE [LARGE SCALE GENOMIC DNA]</scope>
    <source>
        <strain evidence="3 5">09-40</strain>
    </source>
</reference>
<dbReference type="InterPro" id="IPR041411">
    <property type="entry name" value="Ldi"/>
</dbReference>
<sequence length="556" mass="63448">MTMLKLDLTKYPKLNREQLGHIRHFHNLASQLDGDWNHMGSQEPLQEFLDAYRFQIATMAYAAGAAHFHHQPILRSPYKALFRQLIHKMLNRAVWGYWFNTSLGGTVTDPDLKELRKPWADPVVRENIMYSGHLLLMISMYAMLFDDDEYEKPESLVFDWNPLFFGLGPERFSYDTTSLQQAILREMERNRYVGVCCEPNMVFVVCNQFPIIAMRYNDVRHGTRVTEELLPKYLAAWEQKGMVGAGSLYPDAWLEKQDTTVPARGLAFTAWANAFMHAWRPEFVEGLYEAQALGYITNFDNELQLNPTAVADAFRTMVTEEQVPPDKNTLKDAKERAKAAPASPIPYTAPTLGYVAQWLSELGRPELHQLLNFADQHLHPTWEKGGLYYPRRDEQFGDDSRWSHMDPFTGNAAIGYARLNVPNGQKIMWDEPWTTQTLQQRPCIDGLHFGQGADFVRAIYDEVERFALLTVKSWDGHKHKIAPVFKNLAGGTWNVYIDGHSVASHEVPEGGEIALEVEVTEVDMDVAVVLNDSHRTETDVGSASRPKHGEANETKL</sequence>
<dbReference type="Pfam" id="PF18566">
    <property type="entry name" value="Ldi"/>
    <property type="match status" value="1"/>
</dbReference>